<reference evidence="2 3" key="1">
    <citation type="submission" date="2011-05" db="EMBL/GenBank/DDBJ databases">
        <title>Whole genome sequence of Microlunatus phosphovorus NM-1.</title>
        <authorList>
            <person name="Hosoyama A."/>
            <person name="Sasaki K."/>
            <person name="Harada T."/>
            <person name="Igarashi R."/>
            <person name="Kawakoshi A."/>
            <person name="Sasagawa M."/>
            <person name="Fukada J."/>
            <person name="Nakamura S."/>
            <person name="Katano Y."/>
            <person name="Hanada S."/>
            <person name="Kamagata Y."/>
            <person name="Nakamura N."/>
            <person name="Yamazaki S."/>
            <person name="Fujita N."/>
        </authorList>
    </citation>
    <scope>NUCLEOTIDE SEQUENCE [LARGE SCALE GENOMIC DNA]</scope>
    <source>
        <strain evidence="3">ATCC 700054 / DSM 10555 / JCM 9379 / NBRC 101784 / NCIMB 13414 / VKM Ac-1990 / NM-1</strain>
    </source>
</reference>
<sequence length="68" mass="6741">MPILIGLVIAGLSYVGTGSDLRRFGPAVHPVKTYADPVAVEGGTGAGPASIEASAGIDTETGGTSARW</sequence>
<protein>
    <submittedName>
        <fullName evidence="2">Uncharacterized protein</fullName>
    </submittedName>
</protein>
<gene>
    <name evidence="2" type="ordered locus">MLP_36860</name>
</gene>
<evidence type="ECO:0000313" key="3">
    <source>
        <dbReference type="Proteomes" id="UP000007947"/>
    </source>
</evidence>
<name>F5XP60_MICPN</name>
<dbReference type="STRING" id="1032480.MLP_36860"/>
<dbReference type="AlphaFoldDB" id="F5XP60"/>
<accession>F5XP60</accession>
<evidence type="ECO:0000313" key="2">
    <source>
        <dbReference type="EMBL" id="BAK36700.1"/>
    </source>
</evidence>
<dbReference type="EMBL" id="AP012204">
    <property type="protein sequence ID" value="BAK36700.1"/>
    <property type="molecule type" value="Genomic_DNA"/>
</dbReference>
<dbReference type="KEGG" id="mph:MLP_36860"/>
<organism evidence="2 3">
    <name type="scientific">Microlunatus phosphovorus (strain ATCC 700054 / DSM 10555 / JCM 9379 / NBRC 101784 / NCIMB 13414 / VKM Ac-1990 / NM-1)</name>
    <dbReference type="NCBI Taxonomy" id="1032480"/>
    <lineage>
        <taxon>Bacteria</taxon>
        <taxon>Bacillati</taxon>
        <taxon>Actinomycetota</taxon>
        <taxon>Actinomycetes</taxon>
        <taxon>Propionibacteriales</taxon>
        <taxon>Propionibacteriaceae</taxon>
        <taxon>Microlunatus</taxon>
    </lineage>
</organism>
<proteinExistence type="predicted"/>
<dbReference type="Proteomes" id="UP000007947">
    <property type="component" value="Chromosome"/>
</dbReference>
<keyword evidence="3" id="KW-1185">Reference proteome</keyword>
<evidence type="ECO:0000256" key="1">
    <source>
        <dbReference type="SAM" id="MobiDB-lite"/>
    </source>
</evidence>
<feature type="region of interest" description="Disordered" evidence="1">
    <location>
        <begin position="45"/>
        <end position="68"/>
    </location>
</feature>
<dbReference type="HOGENOM" id="CLU_2789285_0_0_11"/>